<dbReference type="PRINTS" id="PR00507">
    <property type="entry name" value="N12N6MTFRASE"/>
</dbReference>
<dbReference type="Gene3D" id="3.40.50.150">
    <property type="entry name" value="Vaccinia Virus protein VP39"/>
    <property type="match status" value="1"/>
</dbReference>
<dbReference type="PATRIC" id="fig|880071.3.peg.3347"/>
<dbReference type="InterPro" id="IPR011639">
    <property type="entry name" value="MethylTrfase_TaqI-like_dom"/>
</dbReference>
<dbReference type="EMBL" id="CP003345">
    <property type="protein sequence ID" value="AFM05673.1"/>
    <property type="molecule type" value="Genomic_DNA"/>
</dbReference>
<dbReference type="Pfam" id="PF12950">
    <property type="entry name" value="TaqI_C"/>
    <property type="match status" value="1"/>
</dbReference>
<reference evidence="11" key="1">
    <citation type="submission" date="2012-06" db="EMBL/GenBank/DDBJ databases">
        <title>The complete genome of Flexibacter litoralis DSM 6794.</title>
        <authorList>
            <person name="Lucas S."/>
            <person name="Copeland A."/>
            <person name="Lapidus A."/>
            <person name="Glavina del Rio T."/>
            <person name="Dalin E."/>
            <person name="Tice H."/>
            <person name="Bruce D."/>
            <person name="Goodwin L."/>
            <person name="Pitluck S."/>
            <person name="Peters L."/>
            <person name="Ovchinnikova G."/>
            <person name="Lu M."/>
            <person name="Kyrpides N."/>
            <person name="Mavromatis K."/>
            <person name="Ivanova N."/>
            <person name="Brettin T."/>
            <person name="Detter J.C."/>
            <person name="Han C."/>
            <person name="Larimer F."/>
            <person name="Land M."/>
            <person name="Hauser L."/>
            <person name="Markowitz V."/>
            <person name="Cheng J.-F."/>
            <person name="Hugenholtz P."/>
            <person name="Woyke T."/>
            <person name="Wu D."/>
            <person name="Spring S."/>
            <person name="Lang E."/>
            <person name="Kopitz M."/>
            <person name="Brambilla E."/>
            <person name="Klenk H.-P."/>
            <person name="Eisen J.A."/>
        </authorList>
    </citation>
    <scope>NUCLEOTIDE SEQUENCE [LARGE SCALE GENOMIC DNA]</scope>
    <source>
        <strain evidence="11">ATCC 23117 / DSM 6794 / NBRC 15988 / NCIMB 1366 / Sio-4</strain>
    </source>
</reference>
<dbReference type="PROSITE" id="PS00092">
    <property type="entry name" value="N6_MTASE"/>
    <property type="match status" value="1"/>
</dbReference>
<comment type="catalytic activity">
    <reaction evidence="7">
        <text>a 2'-deoxyadenosine in DNA + S-adenosyl-L-methionine = an N(6)-methyl-2'-deoxyadenosine in DNA + S-adenosyl-L-homocysteine + H(+)</text>
        <dbReference type="Rhea" id="RHEA:15197"/>
        <dbReference type="Rhea" id="RHEA-COMP:12418"/>
        <dbReference type="Rhea" id="RHEA-COMP:12419"/>
        <dbReference type="ChEBI" id="CHEBI:15378"/>
        <dbReference type="ChEBI" id="CHEBI:57856"/>
        <dbReference type="ChEBI" id="CHEBI:59789"/>
        <dbReference type="ChEBI" id="CHEBI:90615"/>
        <dbReference type="ChEBI" id="CHEBI:90616"/>
        <dbReference type="EC" id="2.1.1.72"/>
    </reaction>
</comment>
<keyword evidence="11" id="KW-1185">Reference proteome</keyword>
<dbReference type="InterPro" id="IPR029063">
    <property type="entry name" value="SAM-dependent_MTases_sf"/>
</dbReference>
<feature type="domain" description="Type II methyltransferase M.TaqI-like" evidence="8">
    <location>
        <begin position="495"/>
        <end position="656"/>
    </location>
</feature>
<keyword evidence="4" id="KW-0949">S-adenosyl-L-methionine</keyword>
<protein>
    <recommendedName>
        <fullName evidence="1">site-specific DNA-methyltransferase (adenine-specific)</fullName>
        <ecNumber evidence="1">2.1.1.72</ecNumber>
    </recommendedName>
</protein>
<dbReference type="RefSeq" id="WP_014799100.1">
    <property type="nucleotide sequence ID" value="NC_018018.1"/>
</dbReference>
<dbReference type="REBASE" id="49138">
    <property type="entry name" value="Fli6794ORF3344P"/>
</dbReference>
<dbReference type="GO" id="GO:0009007">
    <property type="term" value="F:site-specific DNA-methyltransferase (adenine-specific) activity"/>
    <property type="evidence" value="ECO:0007669"/>
    <property type="project" value="UniProtKB-EC"/>
</dbReference>
<dbReference type="AlphaFoldDB" id="I4ANY8"/>
<dbReference type="Pfam" id="PF07669">
    <property type="entry name" value="Eco57I"/>
    <property type="match status" value="1"/>
</dbReference>
<dbReference type="EC" id="2.1.1.72" evidence="1"/>
<evidence type="ECO:0000256" key="4">
    <source>
        <dbReference type="ARBA" id="ARBA00022691"/>
    </source>
</evidence>
<sequence>MGLFQYSVLKNHLKFLPKDKLEIAWQKFVAHFHNPIIQENIRASKEEQYQEGFLNDLFVEVFGYVKNPNISFNLTTELKNIKNAKKTDGALLRRGNAFAVIELKGMDTTDLSKVETQAFGYKNNQPNCSYVIISNFEKLRFYIDNAVDFEEFNLFTLTREHFEILYFCLSFETLLRDDKPKQAKEESLNKEENITKTLYKDYSEFRNDVFQNIQTLNPKYDKLTLFKKTQKLLDRFLFIFFAEDKLLLPPNLNETIIEEWRDLAEIHDIKMPLYEKYKLYFNYLYKGKKNIKHDIFPYNGGLFQTDKLLDTLKIDDALLARHTQKISTYDFDSEVSVNILGHIFEHSMNEFEEIHAEIEGKELEKQTTRRKKDGVFYTPKYITKYIVDNAVGKLCQSQKQELGLSEESLEKNYEIENGKPISNKKISQAIKDKIENYRNWLLEITICDPACGSGAFLNQALEFLITEHHYLYELELKLIGTAQIDIELENKILAKNIFGVDINEESVEIAKLSLWLRTAQRGRKLTTLNDNIKCGNSLIDDKEIAGEKAFNWQKEFPTIFKGKNKGFDVVIGNPPYGIFVDKKLKKHYNENFPLTSYKINLYILFVERMIQILERGIVFFILPKSLLFNSFYDKIRYELLKNTQVNEISTITEKVFEDAEVGGSLLLSFTIKKDINPKNKIKLVASNNILDFVTQTNVFKNEVEASFFLNRSKYEISVHSSGAYELIKKLAKMSKIKDYYELKNGLNTGNIKHILISNEKLSDAYKKIIWGKDISKYSIDWSGSFVNYDENIDETISLEDTKSKSGMNKQNRIDYALRSAELFESKKIVVRKTGDSLIASLDNSEFYFDTLVHGIYAKNELFPLKYVLAILNSSLATKIYRIKHDVKGKVFAKISLGNLSSLPIPKPTEIQTQKIITLVDKMLSLNANFSTKKGRFLSSLSNNFDLKKLPKKLENFYELDFKGFLKELEKKKITLSLFKQEEWQDYFEANKKEVLALYNQIQATDNEIDKLVFELYGLTEDEIEIVKQN</sequence>
<dbReference type="InterPro" id="IPR025931">
    <property type="entry name" value="TaqI_C"/>
</dbReference>
<dbReference type="GO" id="GO:0003677">
    <property type="term" value="F:DNA binding"/>
    <property type="evidence" value="ECO:0007669"/>
    <property type="project" value="UniProtKB-KW"/>
</dbReference>
<organism evidence="10 11">
    <name type="scientific">Bernardetia litoralis (strain ATCC 23117 / DSM 6794 / NBRC 15988 / NCIMB 1366 / Fx l1 / Sio-4)</name>
    <name type="common">Flexibacter litoralis</name>
    <dbReference type="NCBI Taxonomy" id="880071"/>
    <lineage>
        <taxon>Bacteria</taxon>
        <taxon>Pseudomonadati</taxon>
        <taxon>Bacteroidota</taxon>
        <taxon>Cytophagia</taxon>
        <taxon>Cytophagales</taxon>
        <taxon>Bernardetiaceae</taxon>
        <taxon>Bernardetia</taxon>
    </lineage>
</organism>
<evidence type="ECO:0000256" key="1">
    <source>
        <dbReference type="ARBA" id="ARBA00011900"/>
    </source>
</evidence>
<dbReference type="STRING" id="880071.Fleli_3344"/>
<evidence type="ECO:0000256" key="2">
    <source>
        <dbReference type="ARBA" id="ARBA00022603"/>
    </source>
</evidence>
<evidence type="ECO:0000256" key="5">
    <source>
        <dbReference type="ARBA" id="ARBA00022747"/>
    </source>
</evidence>
<dbReference type="GO" id="GO:0032259">
    <property type="term" value="P:methylation"/>
    <property type="evidence" value="ECO:0007669"/>
    <property type="project" value="UniProtKB-KW"/>
</dbReference>
<evidence type="ECO:0000259" key="8">
    <source>
        <dbReference type="Pfam" id="PF07669"/>
    </source>
</evidence>
<evidence type="ECO:0000259" key="9">
    <source>
        <dbReference type="Pfam" id="PF12950"/>
    </source>
</evidence>
<dbReference type="SUPFAM" id="SSF116734">
    <property type="entry name" value="DNA methylase specificity domain"/>
    <property type="match status" value="1"/>
</dbReference>
<dbReference type="InterPro" id="IPR002052">
    <property type="entry name" value="DNA_methylase_N6_adenine_CS"/>
</dbReference>
<dbReference type="OrthoDB" id="32195at2"/>
<keyword evidence="2 10" id="KW-0489">Methyltransferase</keyword>
<dbReference type="eggNOG" id="COG0827">
    <property type="taxonomic scope" value="Bacteria"/>
</dbReference>
<feature type="domain" description="TaqI-like C-terminal specificity" evidence="9">
    <location>
        <begin position="767"/>
        <end position="904"/>
    </location>
</feature>
<gene>
    <name evidence="10" type="ordered locus">Fleli_3344</name>
</gene>
<evidence type="ECO:0000256" key="7">
    <source>
        <dbReference type="ARBA" id="ARBA00047942"/>
    </source>
</evidence>
<evidence type="ECO:0000256" key="3">
    <source>
        <dbReference type="ARBA" id="ARBA00022679"/>
    </source>
</evidence>
<evidence type="ECO:0000313" key="10">
    <source>
        <dbReference type="EMBL" id="AFM05673.1"/>
    </source>
</evidence>
<dbReference type="PANTHER" id="PTHR33841:SF1">
    <property type="entry name" value="DNA METHYLTRANSFERASE A"/>
    <property type="match status" value="1"/>
</dbReference>
<dbReference type="Proteomes" id="UP000006054">
    <property type="component" value="Chromosome"/>
</dbReference>
<name>I4ANY8_BERLS</name>
<evidence type="ECO:0000313" key="11">
    <source>
        <dbReference type="Proteomes" id="UP000006054"/>
    </source>
</evidence>
<dbReference type="SUPFAM" id="SSF53335">
    <property type="entry name" value="S-adenosyl-L-methionine-dependent methyltransferases"/>
    <property type="match status" value="1"/>
</dbReference>
<evidence type="ECO:0000256" key="6">
    <source>
        <dbReference type="ARBA" id="ARBA00023125"/>
    </source>
</evidence>
<dbReference type="KEGG" id="fli:Fleli_3344"/>
<dbReference type="eggNOG" id="COG1002">
    <property type="taxonomic scope" value="Bacteria"/>
</dbReference>
<dbReference type="GO" id="GO:0009307">
    <property type="term" value="P:DNA restriction-modification system"/>
    <property type="evidence" value="ECO:0007669"/>
    <property type="project" value="UniProtKB-KW"/>
</dbReference>
<dbReference type="PANTHER" id="PTHR33841">
    <property type="entry name" value="DNA METHYLTRANSFERASE YEEA-RELATED"/>
    <property type="match status" value="1"/>
</dbReference>
<proteinExistence type="predicted"/>
<keyword evidence="3 10" id="KW-0808">Transferase</keyword>
<keyword evidence="6" id="KW-0238">DNA-binding</keyword>
<dbReference type="InterPro" id="IPR050953">
    <property type="entry name" value="N4_N6_ade-DNA_methylase"/>
</dbReference>
<keyword evidence="5" id="KW-0680">Restriction system</keyword>
<accession>I4ANY8</accession>
<dbReference type="eggNOG" id="COG0732">
    <property type="taxonomic scope" value="Bacteria"/>
</dbReference>
<dbReference type="HOGENOM" id="CLU_002539_2_0_10"/>